<dbReference type="InterPro" id="IPR016032">
    <property type="entry name" value="Sig_transdc_resp-reg_C-effctor"/>
</dbReference>
<dbReference type="CDD" id="cd06170">
    <property type="entry name" value="LuxR_C_like"/>
    <property type="match status" value="1"/>
</dbReference>
<dbReference type="PANTHER" id="PTHR44688">
    <property type="entry name" value="DNA-BINDING TRANSCRIPTIONAL ACTIVATOR DEVR_DOSR"/>
    <property type="match status" value="1"/>
</dbReference>
<feature type="domain" description="HTH luxR-type" evidence="4">
    <location>
        <begin position="136"/>
        <end position="201"/>
    </location>
</feature>
<dbReference type="GO" id="GO:0003677">
    <property type="term" value="F:DNA binding"/>
    <property type="evidence" value="ECO:0007669"/>
    <property type="project" value="UniProtKB-KW"/>
</dbReference>
<name>A0A944HDY0_DENI1</name>
<dbReference type="InterPro" id="IPR036388">
    <property type="entry name" value="WH-like_DNA-bd_sf"/>
</dbReference>
<evidence type="ECO:0000313" key="6">
    <source>
        <dbReference type="Proteomes" id="UP000694660"/>
    </source>
</evidence>
<comment type="caution">
    <text evidence="5">The sequence shown here is derived from an EMBL/GenBank/DDBJ whole genome shotgun (WGS) entry which is preliminary data.</text>
</comment>
<evidence type="ECO:0000256" key="3">
    <source>
        <dbReference type="ARBA" id="ARBA00023163"/>
    </source>
</evidence>
<dbReference type="GO" id="GO:0006355">
    <property type="term" value="P:regulation of DNA-templated transcription"/>
    <property type="evidence" value="ECO:0007669"/>
    <property type="project" value="InterPro"/>
</dbReference>
<gene>
    <name evidence="5" type="ORF">I8J34_14615</name>
</gene>
<evidence type="ECO:0000259" key="4">
    <source>
        <dbReference type="PROSITE" id="PS50043"/>
    </source>
</evidence>
<evidence type="ECO:0000313" key="5">
    <source>
        <dbReference type="EMBL" id="MBT0962411.1"/>
    </source>
</evidence>
<dbReference type="PRINTS" id="PR00038">
    <property type="entry name" value="HTHLUXR"/>
</dbReference>
<reference evidence="6" key="1">
    <citation type="journal article" date="2022" name="ISME J.">
        <title>Genetic and phylogenetic analysis of dissimilatory iodate-reducing bacteria identifies potential niches across the world's oceans.</title>
        <authorList>
            <person name="Reyes-Umana V."/>
            <person name="Henning Z."/>
            <person name="Lee K."/>
            <person name="Barnum T.P."/>
            <person name="Coates J.D."/>
        </authorList>
    </citation>
    <scope>NUCLEOTIDE SEQUENCE [LARGE SCALE GENOMIC DNA]</scope>
    <source>
        <strain evidence="6">IR12</strain>
    </source>
</reference>
<dbReference type="Pfam" id="PF00196">
    <property type="entry name" value="GerE"/>
    <property type="match status" value="1"/>
</dbReference>
<dbReference type="SMART" id="SM00421">
    <property type="entry name" value="HTH_LUXR"/>
    <property type="match status" value="1"/>
</dbReference>
<evidence type="ECO:0000256" key="2">
    <source>
        <dbReference type="ARBA" id="ARBA00023125"/>
    </source>
</evidence>
<accession>A0A944HDY0</accession>
<keyword evidence="3" id="KW-0804">Transcription</keyword>
<keyword evidence="1" id="KW-0805">Transcription regulation</keyword>
<dbReference type="AlphaFoldDB" id="A0A944HDY0"/>
<dbReference type="PANTHER" id="PTHR44688:SF16">
    <property type="entry name" value="DNA-BINDING TRANSCRIPTIONAL ACTIVATOR DEVR_DOSR"/>
    <property type="match status" value="1"/>
</dbReference>
<dbReference type="InterPro" id="IPR000792">
    <property type="entry name" value="Tscrpt_reg_LuxR_C"/>
</dbReference>
<dbReference type="Gene3D" id="1.10.10.10">
    <property type="entry name" value="Winged helix-like DNA-binding domain superfamily/Winged helix DNA-binding domain"/>
    <property type="match status" value="1"/>
</dbReference>
<keyword evidence="6" id="KW-1185">Reference proteome</keyword>
<dbReference type="SUPFAM" id="SSF46894">
    <property type="entry name" value="C-terminal effector domain of the bipartite response regulators"/>
    <property type="match status" value="1"/>
</dbReference>
<evidence type="ECO:0000256" key="1">
    <source>
        <dbReference type="ARBA" id="ARBA00023015"/>
    </source>
</evidence>
<organism evidence="5 6">
    <name type="scientific">Denitromonas iodatirespirans</name>
    <dbReference type="NCBI Taxonomy" id="2795389"/>
    <lineage>
        <taxon>Bacteria</taxon>
        <taxon>Pseudomonadati</taxon>
        <taxon>Pseudomonadota</taxon>
        <taxon>Betaproteobacteria</taxon>
        <taxon>Rhodocyclales</taxon>
        <taxon>Zoogloeaceae</taxon>
        <taxon>Denitromonas</taxon>
    </lineage>
</organism>
<dbReference type="EMBL" id="JAEKFT010000016">
    <property type="protein sequence ID" value="MBT0962411.1"/>
    <property type="molecule type" value="Genomic_DNA"/>
</dbReference>
<proteinExistence type="predicted"/>
<sequence>MQPYDFLCLGFADLSEGGVDIRRAALLEGGVHESSNQLIGQCALLLCTWRTIGHPLVIDIGPCACVGSRLLNRTPPPRILALDGHTLVGDQIAFLVVSSPSWQLQEVDKALLHSTLDSVLTRSRKATDANDPATTWRDAPVAFTPREIEVVALVAKGLTNKEIARELGLSPNTVRNHLSNLSAKTGCRRRAQLATLSVRFQLATGDPPDSGAQN</sequence>
<keyword evidence="2" id="KW-0238">DNA-binding</keyword>
<dbReference type="PROSITE" id="PS00622">
    <property type="entry name" value="HTH_LUXR_1"/>
    <property type="match status" value="1"/>
</dbReference>
<dbReference type="Proteomes" id="UP000694660">
    <property type="component" value="Unassembled WGS sequence"/>
</dbReference>
<dbReference type="PROSITE" id="PS50043">
    <property type="entry name" value="HTH_LUXR_2"/>
    <property type="match status" value="1"/>
</dbReference>
<protein>
    <submittedName>
        <fullName evidence="5">Helix-turn-helix domain-containing protein</fullName>
    </submittedName>
</protein>